<dbReference type="InterPro" id="IPR043502">
    <property type="entry name" value="DNA/RNA_pol_sf"/>
</dbReference>
<protein>
    <submittedName>
        <fullName evidence="7">ImpB MucB SamB family protein UvrX</fullName>
    </submittedName>
</protein>
<dbReference type="InterPro" id="IPR036775">
    <property type="entry name" value="DNA_pol_Y-fam_lit_finger_sf"/>
</dbReference>
<dbReference type="GO" id="GO:0005829">
    <property type="term" value="C:cytosol"/>
    <property type="evidence" value="ECO:0007669"/>
    <property type="project" value="TreeGrafter"/>
</dbReference>
<evidence type="ECO:0000256" key="1">
    <source>
        <dbReference type="ARBA" id="ARBA00010945"/>
    </source>
</evidence>
<dbReference type="SUPFAM" id="SSF56672">
    <property type="entry name" value="DNA/RNA polymerases"/>
    <property type="match status" value="1"/>
</dbReference>
<dbReference type="PROSITE" id="PS50173">
    <property type="entry name" value="UMUC"/>
    <property type="match status" value="1"/>
</dbReference>
<keyword evidence="4" id="KW-0235">DNA replication</keyword>
<name>A0A0R2CCV0_9LACO</name>
<dbReference type="PANTHER" id="PTHR11076">
    <property type="entry name" value="DNA REPAIR POLYMERASE UMUC / TRANSFERASE FAMILY MEMBER"/>
    <property type="match status" value="1"/>
</dbReference>
<evidence type="ECO:0000256" key="4">
    <source>
        <dbReference type="ARBA" id="ARBA00022705"/>
    </source>
</evidence>
<dbReference type="GO" id="GO:0006281">
    <property type="term" value="P:DNA repair"/>
    <property type="evidence" value="ECO:0007669"/>
    <property type="project" value="InterPro"/>
</dbReference>
<keyword evidence="2" id="KW-0515">Mutator protein</keyword>
<dbReference type="PATRIC" id="fig|1133569.4.peg.1521"/>
<evidence type="ECO:0000256" key="5">
    <source>
        <dbReference type="ARBA" id="ARBA00022932"/>
    </source>
</evidence>
<dbReference type="Gene3D" id="1.10.150.20">
    <property type="entry name" value="5' to 3' exonuclease, C-terminal subdomain"/>
    <property type="match status" value="1"/>
</dbReference>
<accession>A0A0R2CCV0</accession>
<dbReference type="Gene3D" id="3.30.1490.100">
    <property type="entry name" value="DNA polymerase, Y-family, little finger domain"/>
    <property type="match status" value="1"/>
</dbReference>
<feature type="domain" description="UmuC" evidence="6">
    <location>
        <begin position="12"/>
        <end position="203"/>
    </location>
</feature>
<dbReference type="SUPFAM" id="SSF100879">
    <property type="entry name" value="Lesion bypass DNA polymerase (Y-family), little finger domain"/>
    <property type="match status" value="1"/>
</dbReference>
<dbReference type="GO" id="GO:0003684">
    <property type="term" value="F:damaged DNA binding"/>
    <property type="evidence" value="ECO:0007669"/>
    <property type="project" value="InterPro"/>
</dbReference>
<evidence type="ECO:0000313" key="7">
    <source>
        <dbReference type="EMBL" id="KRM89528.1"/>
    </source>
</evidence>
<dbReference type="GO" id="GO:0006260">
    <property type="term" value="P:DNA replication"/>
    <property type="evidence" value="ECO:0007669"/>
    <property type="project" value="UniProtKB-KW"/>
</dbReference>
<dbReference type="Proteomes" id="UP000051576">
    <property type="component" value="Unassembled WGS sequence"/>
</dbReference>
<evidence type="ECO:0000313" key="8">
    <source>
        <dbReference type="Proteomes" id="UP000051576"/>
    </source>
</evidence>
<evidence type="ECO:0000256" key="2">
    <source>
        <dbReference type="ARBA" id="ARBA00022457"/>
    </source>
</evidence>
<dbReference type="AlphaFoldDB" id="A0A0R2CCV0"/>
<dbReference type="GO" id="GO:0003887">
    <property type="term" value="F:DNA-directed DNA polymerase activity"/>
    <property type="evidence" value="ECO:0007669"/>
    <property type="project" value="UniProtKB-KW"/>
</dbReference>
<sequence>MMNYTDEPHGIFFLIDNKSFYASVESIERGLNPLQSILVVMSEQANTNGGLVLATSPQAKKLFGIRNVDRWRDLPHDQRLLIVPPRMNLYIRKSLAINQIFTHFAAENDIYPYSIDESILDMTHSWQLFGQTPQQAARCIQLAVRQQLGLYTTVGIGENPLQAKLALDLFAKHSPELIGTLTYQTFTKHVWPITDLTSVWSIGKQTAARLNHLGIHQIKSLALADPFELQKEFGIIGTQLFALAWGIDRSQLQESLPIKHHSLENSQVLPRDYTDQAEIEIVIREIGQQVASRLRHRHLVTSCLHLGIGFSLTAKTDHPGFAHELKVSATDDTFEINRQLLFIFRRYWQYEPLRQIRIGLSQLSPKTGDQLSLFTPPEKQIKKVMFNQVIDQIRDRFGTSAIMYANSLGHGGTFRQRIGLVGGHNGGNSFE</sequence>
<dbReference type="InterPro" id="IPR050116">
    <property type="entry name" value="DNA_polymerase-Y"/>
</dbReference>
<comment type="similarity">
    <text evidence="1">Belongs to the DNA polymerase type-Y family.</text>
</comment>
<organism evidence="7 8">
    <name type="scientific">Liquorilactobacillus vini DSM 20605</name>
    <dbReference type="NCBI Taxonomy" id="1133569"/>
    <lineage>
        <taxon>Bacteria</taxon>
        <taxon>Bacillati</taxon>
        <taxon>Bacillota</taxon>
        <taxon>Bacilli</taxon>
        <taxon>Lactobacillales</taxon>
        <taxon>Lactobacillaceae</taxon>
        <taxon>Liquorilactobacillus</taxon>
    </lineage>
</organism>
<keyword evidence="5" id="KW-0239">DNA-directed DNA polymerase</keyword>
<dbReference type="InterPro" id="IPR017961">
    <property type="entry name" value="DNA_pol_Y-fam_little_finger"/>
</dbReference>
<reference evidence="7 8" key="1">
    <citation type="journal article" date="2015" name="Genome Announc.">
        <title>Expanding the biotechnology potential of lactobacilli through comparative genomics of 213 strains and associated genera.</title>
        <authorList>
            <person name="Sun Z."/>
            <person name="Harris H.M."/>
            <person name="McCann A."/>
            <person name="Guo C."/>
            <person name="Argimon S."/>
            <person name="Zhang W."/>
            <person name="Yang X."/>
            <person name="Jeffery I.B."/>
            <person name="Cooney J.C."/>
            <person name="Kagawa T.F."/>
            <person name="Liu W."/>
            <person name="Song Y."/>
            <person name="Salvetti E."/>
            <person name="Wrobel A."/>
            <person name="Rasinkangas P."/>
            <person name="Parkhill J."/>
            <person name="Rea M.C."/>
            <person name="O'Sullivan O."/>
            <person name="Ritari J."/>
            <person name="Douillard F.P."/>
            <person name="Paul Ross R."/>
            <person name="Yang R."/>
            <person name="Briner A.E."/>
            <person name="Felis G.E."/>
            <person name="de Vos W.M."/>
            <person name="Barrangou R."/>
            <person name="Klaenhammer T.R."/>
            <person name="Caufield P.W."/>
            <person name="Cui Y."/>
            <person name="Zhang H."/>
            <person name="O'Toole P.W."/>
        </authorList>
    </citation>
    <scope>NUCLEOTIDE SEQUENCE [LARGE SCALE GENOMIC DNA]</scope>
    <source>
        <strain evidence="7 8">DSM 20605</strain>
    </source>
</reference>
<dbReference type="STRING" id="1133569.FD21_GL001385"/>
<dbReference type="InterPro" id="IPR043128">
    <property type="entry name" value="Rev_trsase/Diguanyl_cyclase"/>
</dbReference>
<evidence type="ECO:0000259" key="6">
    <source>
        <dbReference type="PROSITE" id="PS50173"/>
    </source>
</evidence>
<keyword evidence="5" id="KW-0808">Transferase</keyword>
<dbReference type="GO" id="GO:0009432">
    <property type="term" value="P:SOS response"/>
    <property type="evidence" value="ECO:0007669"/>
    <property type="project" value="TreeGrafter"/>
</dbReference>
<dbReference type="Pfam" id="PF00817">
    <property type="entry name" value="IMS"/>
    <property type="match status" value="1"/>
</dbReference>
<keyword evidence="8" id="KW-1185">Reference proteome</keyword>
<gene>
    <name evidence="7" type="ORF">FD21_GL001385</name>
</gene>
<proteinExistence type="inferred from homology"/>
<dbReference type="InterPro" id="IPR001126">
    <property type="entry name" value="UmuC"/>
</dbReference>
<dbReference type="CDD" id="cd01700">
    <property type="entry name" value="PolY_Pol_V_umuC"/>
    <property type="match status" value="1"/>
</dbReference>
<dbReference type="GO" id="GO:0042276">
    <property type="term" value="P:error-prone translesion synthesis"/>
    <property type="evidence" value="ECO:0007669"/>
    <property type="project" value="TreeGrafter"/>
</dbReference>
<dbReference type="Pfam" id="PF11799">
    <property type="entry name" value="IMS_C"/>
    <property type="match status" value="1"/>
</dbReference>
<dbReference type="eggNOG" id="COG0389">
    <property type="taxonomic scope" value="Bacteria"/>
</dbReference>
<keyword evidence="3" id="KW-0548">Nucleotidyltransferase</keyword>
<comment type="caution">
    <text evidence="7">The sequence shown here is derived from an EMBL/GenBank/DDBJ whole genome shotgun (WGS) entry which is preliminary data.</text>
</comment>
<dbReference type="Gene3D" id="3.30.70.270">
    <property type="match status" value="1"/>
</dbReference>
<dbReference type="EMBL" id="AYYX01000004">
    <property type="protein sequence ID" value="KRM89528.1"/>
    <property type="molecule type" value="Genomic_DNA"/>
</dbReference>
<dbReference type="PANTHER" id="PTHR11076:SF35">
    <property type="entry name" value="DNA REPAIR PROTEIN HOMOLOG YOBH"/>
    <property type="match status" value="1"/>
</dbReference>
<evidence type="ECO:0000256" key="3">
    <source>
        <dbReference type="ARBA" id="ARBA00022695"/>
    </source>
</evidence>
<dbReference type="Gene3D" id="3.40.1170.60">
    <property type="match status" value="1"/>
</dbReference>